<proteinExistence type="predicted"/>
<organism evidence="1">
    <name type="scientific">Anguilla anguilla</name>
    <name type="common">European freshwater eel</name>
    <name type="synonym">Muraena anguilla</name>
    <dbReference type="NCBI Taxonomy" id="7936"/>
    <lineage>
        <taxon>Eukaryota</taxon>
        <taxon>Metazoa</taxon>
        <taxon>Chordata</taxon>
        <taxon>Craniata</taxon>
        <taxon>Vertebrata</taxon>
        <taxon>Euteleostomi</taxon>
        <taxon>Actinopterygii</taxon>
        <taxon>Neopterygii</taxon>
        <taxon>Teleostei</taxon>
        <taxon>Anguilliformes</taxon>
        <taxon>Anguillidae</taxon>
        <taxon>Anguilla</taxon>
    </lineage>
</organism>
<name>A0A0E9WW23_ANGAN</name>
<protein>
    <submittedName>
        <fullName evidence="1">Uncharacterized protein</fullName>
    </submittedName>
</protein>
<sequence length="156" mass="16330">MATSSTSKISFAFGGILESGWPFLPYAHSGSISSLDVSPLLIVRRASSHPLITLPSPTLKDSGLVCFFFLAVKGMLVSKTVPSSSDPVYQQLTVSPFLGKLALSPFFSTDLVYLGGPSSTGTTLASFGFSSTFTSLTCSVRSSTGSVPLNFLLSKS</sequence>
<reference evidence="1" key="1">
    <citation type="submission" date="2014-11" db="EMBL/GenBank/DDBJ databases">
        <authorList>
            <person name="Amaro Gonzalez C."/>
        </authorList>
    </citation>
    <scope>NUCLEOTIDE SEQUENCE</scope>
</reference>
<dbReference type="EMBL" id="GBXM01014899">
    <property type="protein sequence ID" value="JAH93678.1"/>
    <property type="molecule type" value="Transcribed_RNA"/>
</dbReference>
<accession>A0A0E9WW23</accession>
<evidence type="ECO:0000313" key="1">
    <source>
        <dbReference type="EMBL" id="JAH93678.1"/>
    </source>
</evidence>
<dbReference type="AlphaFoldDB" id="A0A0E9WW23"/>
<reference evidence="1" key="2">
    <citation type="journal article" date="2015" name="Fish Shellfish Immunol.">
        <title>Early steps in the European eel (Anguilla anguilla)-Vibrio vulnificus interaction in the gills: Role of the RtxA13 toxin.</title>
        <authorList>
            <person name="Callol A."/>
            <person name="Pajuelo D."/>
            <person name="Ebbesson L."/>
            <person name="Teles M."/>
            <person name="MacKenzie S."/>
            <person name="Amaro C."/>
        </authorList>
    </citation>
    <scope>NUCLEOTIDE SEQUENCE</scope>
</reference>